<evidence type="ECO:0000256" key="5">
    <source>
        <dbReference type="SAM" id="MobiDB-lite"/>
    </source>
</evidence>
<keyword evidence="4 6" id="KW-0472">Membrane</keyword>
<dbReference type="GO" id="GO:0055085">
    <property type="term" value="P:transmembrane transport"/>
    <property type="evidence" value="ECO:0007669"/>
    <property type="project" value="InterPro"/>
</dbReference>
<dbReference type="Pfam" id="PF03547">
    <property type="entry name" value="Mem_trans"/>
    <property type="match status" value="1"/>
</dbReference>
<dbReference type="InterPro" id="IPR004776">
    <property type="entry name" value="Mem_transp_PIN-like"/>
</dbReference>
<dbReference type="STRING" id="4829.A0A163LPQ0"/>
<dbReference type="EMBL" id="LT550270">
    <property type="protein sequence ID" value="SAL95228.1"/>
    <property type="molecule type" value="Genomic_DNA"/>
</dbReference>
<feature type="transmembrane region" description="Helical" evidence="6">
    <location>
        <begin position="42"/>
        <end position="62"/>
    </location>
</feature>
<feature type="transmembrane region" description="Helical" evidence="6">
    <location>
        <begin position="329"/>
        <end position="351"/>
    </location>
</feature>
<feature type="transmembrane region" description="Helical" evidence="6">
    <location>
        <begin position="300"/>
        <end position="317"/>
    </location>
</feature>
<evidence type="ECO:0000313" key="8">
    <source>
        <dbReference type="Proteomes" id="UP000078561"/>
    </source>
</evidence>
<proteinExistence type="predicted"/>
<evidence type="ECO:0000256" key="1">
    <source>
        <dbReference type="ARBA" id="ARBA00004141"/>
    </source>
</evidence>
<evidence type="ECO:0000256" key="6">
    <source>
        <dbReference type="SAM" id="Phobius"/>
    </source>
</evidence>
<keyword evidence="2 6" id="KW-0812">Transmembrane</keyword>
<dbReference type="OMA" id="WSWGYHI"/>
<dbReference type="FunCoup" id="A0A163LPQ0">
    <property type="interactions" value="39"/>
</dbReference>
<evidence type="ECO:0000256" key="4">
    <source>
        <dbReference type="ARBA" id="ARBA00023136"/>
    </source>
</evidence>
<feature type="transmembrane region" description="Helical" evidence="6">
    <location>
        <begin position="68"/>
        <end position="90"/>
    </location>
</feature>
<dbReference type="GO" id="GO:0016020">
    <property type="term" value="C:membrane"/>
    <property type="evidence" value="ECO:0007669"/>
    <property type="project" value="UniProtKB-SubCell"/>
</dbReference>
<gene>
    <name evidence="7" type="primary">ABSGL_00546.1 scaffold 832</name>
</gene>
<reference evidence="7" key="1">
    <citation type="submission" date="2016-04" db="EMBL/GenBank/DDBJ databases">
        <authorList>
            <person name="Evans L.H."/>
            <person name="Alamgir A."/>
            <person name="Owens N."/>
            <person name="Weber N.D."/>
            <person name="Virtaneva K."/>
            <person name="Barbian K."/>
            <person name="Babar A."/>
            <person name="Rosenke K."/>
        </authorList>
    </citation>
    <scope>NUCLEOTIDE SEQUENCE [LARGE SCALE GENOMIC DNA]</scope>
    <source>
        <strain evidence="7">CBS 101.48</strain>
    </source>
</reference>
<sequence length="426" mass="47170">MLTLIISAVQSILQVIVTVVFGVILTKVGYIDSAKQKWLSRLNMTFFTPCLLFINIASVISIDKLVTFWPIPAFFILFLLVSWVVGQVTFRIMGIEGAHRRFVMACSLFYNTNSLPLAIINSLAFSESGNLLFWHTGDTQQEVAARGMAYVLFFAMFCNIIRWSYGYHLLQYQPSDCDMGRQRHSSYSSITSTIQDETENNGIDSDYVNKDSPSSPLSPFPPELAHESSTLLPLSSPSPYQEHRLLKQALLKLHSYMSPPLYAAVLALVVGLSPLRPLFFNEHAFLYPTVTKAIQSCGKAAVPLILICLGSQLTWIAQEPSSSSSLRVVVASLVTRMVAPAIVIGIVVTTLNLSIKIDLLQDPMFVVCIIILGSTPTAINLSQITQVSGMFEQEMMQVLFWNYAVICIPVMTAVVFIALAVVDNCM</sequence>
<feature type="transmembrane region" description="Helical" evidence="6">
    <location>
        <begin position="144"/>
        <end position="165"/>
    </location>
</feature>
<feature type="transmembrane region" description="Helical" evidence="6">
    <location>
        <begin position="12"/>
        <end position="30"/>
    </location>
</feature>
<evidence type="ECO:0000256" key="2">
    <source>
        <dbReference type="ARBA" id="ARBA00022692"/>
    </source>
</evidence>
<dbReference type="InParanoid" id="A0A163LPQ0"/>
<feature type="compositionally biased region" description="Polar residues" evidence="5">
    <location>
        <begin position="188"/>
        <end position="203"/>
    </location>
</feature>
<protein>
    <recommendedName>
        <fullName evidence="9">Auxin efflux carrier</fullName>
    </recommendedName>
</protein>
<dbReference type="PANTHER" id="PTHR31794">
    <property type="entry name" value="AUXIN EFFLUX TRANSPORTER FAMILY PROTEIN (EUROFUNG)"/>
    <property type="match status" value="1"/>
</dbReference>
<evidence type="ECO:0000256" key="3">
    <source>
        <dbReference type="ARBA" id="ARBA00022989"/>
    </source>
</evidence>
<dbReference type="Proteomes" id="UP000078561">
    <property type="component" value="Unassembled WGS sequence"/>
</dbReference>
<feature type="transmembrane region" description="Helical" evidence="6">
    <location>
        <begin position="401"/>
        <end position="422"/>
    </location>
</feature>
<keyword evidence="3 6" id="KW-1133">Transmembrane helix</keyword>
<accession>A0A163LPQ0</accession>
<dbReference type="OrthoDB" id="191139at2759"/>
<keyword evidence="8" id="KW-1185">Reference proteome</keyword>
<comment type="subcellular location">
    <subcellularLocation>
        <location evidence="1">Membrane</location>
        <topology evidence="1">Multi-pass membrane protein</topology>
    </subcellularLocation>
</comment>
<feature type="transmembrane region" description="Helical" evidence="6">
    <location>
        <begin position="261"/>
        <end position="280"/>
    </location>
</feature>
<dbReference type="GO" id="GO:0005783">
    <property type="term" value="C:endoplasmic reticulum"/>
    <property type="evidence" value="ECO:0007669"/>
    <property type="project" value="TreeGrafter"/>
</dbReference>
<feature type="region of interest" description="Disordered" evidence="5">
    <location>
        <begin position="188"/>
        <end position="229"/>
    </location>
</feature>
<dbReference type="PANTHER" id="PTHR31794:SF2">
    <property type="entry name" value="AUXIN EFFLUX TRANSPORTER FAMILY PROTEIN (EUROFUNG)"/>
    <property type="match status" value="1"/>
</dbReference>
<dbReference type="AlphaFoldDB" id="A0A163LPQ0"/>
<feature type="transmembrane region" description="Helical" evidence="6">
    <location>
        <begin position="363"/>
        <end position="381"/>
    </location>
</feature>
<evidence type="ECO:0000313" key="7">
    <source>
        <dbReference type="EMBL" id="SAL95228.1"/>
    </source>
</evidence>
<evidence type="ECO:0008006" key="9">
    <source>
        <dbReference type="Google" id="ProtNLM"/>
    </source>
</evidence>
<organism evidence="7">
    <name type="scientific">Absidia glauca</name>
    <name type="common">Pin mould</name>
    <dbReference type="NCBI Taxonomy" id="4829"/>
    <lineage>
        <taxon>Eukaryota</taxon>
        <taxon>Fungi</taxon>
        <taxon>Fungi incertae sedis</taxon>
        <taxon>Mucoromycota</taxon>
        <taxon>Mucoromycotina</taxon>
        <taxon>Mucoromycetes</taxon>
        <taxon>Mucorales</taxon>
        <taxon>Cunninghamellaceae</taxon>
        <taxon>Absidia</taxon>
    </lineage>
</organism>
<name>A0A163LPQ0_ABSGL</name>